<sequence>MSTPDIIHLDSITYVVGRVKIAHNTWAIVDRSTSGARTQFVDANGEVEEFE</sequence>
<organism evidence="1 2">
    <name type="scientific">Rhizoctonia solani</name>
    <dbReference type="NCBI Taxonomy" id="456999"/>
    <lineage>
        <taxon>Eukaryota</taxon>
        <taxon>Fungi</taxon>
        <taxon>Dikarya</taxon>
        <taxon>Basidiomycota</taxon>
        <taxon>Agaricomycotina</taxon>
        <taxon>Agaricomycetes</taxon>
        <taxon>Cantharellales</taxon>
        <taxon>Ceratobasidiaceae</taxon>
        <taxon>Rhizoctonia</taxon>
    </lineage>
</organism>
<proteinExistence type="predicted"/>
<evidence type="ECO:0000313" key="1">
    <source>
        <dbReference type="EMBL" id="CAE6476283.1"/>
    </source>
</evidence>
<reference evidence="1" key="1">
    <citation type="submission" date="2021-01" db="EMBL/GenBank/DDBJ databases">
        <authorList>
            <person name="Kaushik A."/>
        </authorList>
    </citation>
    <scope>NUCLEOTIDE SEQUENCE</scope>
    <source>
        <strain evidence="1">AG6-10EEA</strain>
    </source>
</reference>
<dbReference type="EMBL" id="CAJMXA010002126">
    <property type="protein sequence ID" value="CAE6476283.1"/>
    <property type="molecule type" value="Genomic_DNA"/>
</dbReference>
<protein>
    <submittedName>
        <fullName evidence="1">Uncharacterized protein</fullName>
    </submittedName>
</protein>
<gene>
    <name evidence="1" type="ORF">RDB_LOCUS81502</name>
</gene>
<dbReference type="AlphaFoldDB" id="A0A8H3H1F2"/>
<accession>A0A8H3H1F2</accession>
<dbReference type="Proteomes" id="UP000663853">
    <property type="component" value="Unassembled WGS sequence"/>
</dbReference>
<comment type="caution">
    <text evidence="1">The sequence shown here is derived from an EMBL/GenBank/DDBJ whole genome shotgun (WGS) entry which is preliminary data.</text>
</comment>
<name>A0A8H3H1F2_9AGAM</name>
<evidence type="ECO:0000313" key="2">
    <source>
        <dbReference type="Proteomes" id="UP000663853"/>
    </source>
</evidence>